<dbReference type="PANTHER" id="PTHR12526">
    <property type="entry name" value="GLYCOSYLTRANSFERASE"/>
    <property type="match status" value="1"/>
</dbReference>
<dbReference type="Gene3D" id="3.40.50.2000">
    <property type="entry name" value="Glycogen Phosphorylase B"/>
    <property type="match status" value="2"/>
</dbReference>
<organism evidence="3 4">
    <name type="scientific">Chryseobacterium gotjawalense</name>
    <dbReference type="NCBI Taxonomy" id="3042315"/>
    <lineage>
        <taxon>Bacteria</taxon>
        <taxon>Pseudomonadati</taxon>
        <taxon>Bacteroidota</taxon>
        <taxon>Flavobacteriia</taxon>
        <taxon>Flavobacteriales</taxon>
        <taxon>Weeksellaceae</taxon>
        <taxon>Chryseobacterium group</taxon>
        <taxon>Chryseobacterium</taxon>
    </lineage>
</organism>
<dbReference type="CDD" id="cd03808">
    <property type="entry name" value="GT4_CapM-like"/>
    <property type="match status" value="1"/>
</dbReference>
<proteinExistence type="predicted"/>
<dbReference type="Proteomes" id="UP001241656">
    <property type="component" value="Chromosome"/>
</dbReference>
<reference evidence="3 4" key="1">
    <citation type="submission" date="2023-05" db="EMBL/GenBank/DDBJ databases">
        <title>Genomic insight into Chryseobacterium sp. wdc7 isolated forest soil (Gotjawal).</title>
        <authorList>
            <person name="Park S.-J."/>
        </authorList>
    </citation>
    <scope>NUCLEOTIDE SEQUENCE [LARGE SCALE GENOMIC DNA]</scope>
    <source>
        <strain evidence="4">wdc7</strain>
    </source>
</reference>
<accession>A0ABY8RBV4</accession>
<protein>
    <submittedName>
        <fullName evidence="3">Glycosyltransferase family 4 protein</fullName>
    </submittedName>
</protein>
<dbReference type="PANTHER" id="PTHR12526:SF630">
    <property type="entry name" value="GLYCOSYLTRANSFERASE"/>
    <property type="match status" value="1"/>
</dbReference>
<evidence type="ECO:0000313" key="4">
    <source>
        <dbReference type="Proteomes" id="UP001241656"/>
    </source>
</evidence>
<evidence type="ECO:0000259" key="2">
    <source>
        <dbReference type="Pfam" id="PF13579"/>
    </source>
</evidence>
<feature type="domain" description="Glycosyltransferase subfamily 4-like N-terminal" evidence="2">
    <location>
        <begin position="3"/>
        <end position="144"/>
    </location>
</feature>
<dbReference type="InterPro" id="IPR028098">
    <property type="entry name" value="Glyco_trans_4-like_N"/>
</dbReference>
<gene>
    <name evidence="3" type="ORF">QGN23_13650</name>
</gene>
<name>A0ABY8RBV4_9FLAO</name>
<sequence>MNQFYEVTAVSADQKELERVAAKYGVRHHHVEMTRTISPLRDMVAVWQLYRFLRQQKPHIVHSHTPKAGIVGMMAAWLAGVPHRLHTVAGLPLLERGGSKRTLLNHIEKLTCRLATQVYPNSFELQKIIMRAKFCAPHKMKVIGQGSSNGIDTDHFSPAQITAEEQQNLRTELGLSPDDFVFIFVGRLVCDKGINELVAAFKKVASARFDFAQRPLFCDGSVMPVGGNIKLLLVGPLEQELDPLRTETLSEIESNPDIISVGYQEEVRPYFAVSNALVFPSYREGFPNVVLQSLAMELPAIVTDINGCNEVIRNGYNGLVVPPKDETALQTAMEHLSSDPTLYDGLKSNAQKSVLPYEQIVVWEALLEEYRMVSEMSERRK</sequence>
<dbReference type="RefSeq" id="WP_282904795.1">
    <property type="nucleotide sequence ID" value="NZ_CP124855.1"/>
</dbReference>
<dbReference type="SUPFAM" id="SSF53756">
    <property type="entry name" value="UDP-Glycosyltransferase/glycogen phosphorylase"/>
    <property type="match status" value="1"/>
</dbReference>
<dbReference type="Pfam" id="PF13579">
    <property type="entry name" value="Glyco_trans_4_4"/>
    <property type="match status" value="1"/>
</dbReference>
<dbReference type="InterPro" id="IPR001296">
    <property type="entry name" value="Glyco_trans_1"/>
</dbReference>
<evidence type="ECO:0000259" key="1">
    <source>
        <dbReference type="Pfam" id="PF00534"/>
    </source>
</evidence>
<dbReference type="EMBL" id="CP124855">
    <property type="protein sequence ID" value="WHF51452.1"/>
    <property type="molecule type" value="Genomic_DNA"/>
</dbReference>
<keyword evidence="4" id="KW-1185">Reference proteome</keyword>
<feature type="domain" description="Glycosyl transferase family 1" evidence="1">
    <location>
        <begin position="166"/>
        <end position="352"/>
    </location>
</feature>
<evidence type="ECO:0000313" key="3">
    <source>
        <dbReference type="EMBL" id="WHF51452.1"/>
    </source>
</evidence>
<dbReference type="Pfam" id="PF00534">
    <property type="entry name" value="Glycos_transf_1"/>
    <property type="match status" value="1"/>
</dbReference>